<dbReference type="InterPro" id="IPR050570">
    <property type="entry name" value="Cell_wall_metabolism_enzyme"/>
</dbReference>
<proteinExistence type="predicted"/>
<organism evidence="2 3">
    <name type="scientific">Portibacter lacus</name>
    <dbReference type="NCBI Taxonomy" id="1099794"/>
    <lineage>
        <taxon>Bacteria</taxon>
        <taxon>Pseudomonadati</taxon>
        <taxon>Bacteroidota</taxon>
        <taxon>Saprospiria</taxon>
        <taxon>Saprospirales</taxon>
        <taxon>Haliscomenobacteraceae</taxon>
        <taxon>Portibacter</taxon>
    </lineage>
</organism>
<dbReference type="SUPFAM" id="SSF51261">
    <property type="entry name" value="Duplicated hybrid motif"/>
    <property type="match status" value="1"/>
</dbReference>
<comment type="caution">
    <text evidence="2">The sequence shown here is derived from an EMBL/GenBank/DDBJ whole genome shotgun (WGS) entry which is preliminary data.</text>
</comment>
<dbReference type="InterPro" id="IPR003646">
    <property type="entry name" value="SH3-like_bac-type"/>
</dbReference>
<dbReference type="InterPro" id="IPR011055">
    <property type="entry name" value="Dup_hybrid_motif"/>
</dbReference>
<dbReference type="CDD" id="cd12797">
    <property type="entry name" value="M23_peptidase"/>
    <property type="match status" value="1"/>
</dbReference>
<dbReference type="Pfam" id="PF01551">
    <property type="entry name" value="Peptidase_M23"/>
    <property type="match status" value="1"/>
</dbReference>
<feature type="domain" description="SH3b" evidence="1">
    <location>
        <begin position="303"/>
        <end position="365"/>
    </location>
</feature>
<name>A0AA37SVQ0_9BACT</name>
<dbReference type="RefSeq" id="WP_235294963.1">
    <property type="nucleotide sequence ID" value="NZ_BSOH01000037.1"/>
</dbReference>
<evidence type="ECO:0000259" key="1">
    <source>
        <dbReference type="PROSITE" id="PS51781"/>
    </source>
</evidence>
<dbReference type="EMBL" id="BSOH01000037">
    <property type="protein sequence ID" value="GLR20125.1"/>
    <property type="molecule type" value="Genomic_DNA"/>
</dbReference>
<dbReference type="Pfam" id="PF08239">
    <property type="entry name" value="SH3_3"/>
    <property type="match status" value="1"/>
</dbReference>
<dbReference type="PROSITE" id="PS51781">
    <property type="entry name" value="SH3B"/>
    <property type="match status" value="1"/>
</dbReference>
<dbReference type="InterPro" id="IPR016047">
    <property type="entry name" value="M23ase_b-sheet_dom"/>
</dbReference>
<keyword evidence="3" id="KW-1185">Reference proteome</keyword>
<dbReference type="PROSITE" id="PS51257">
    <property type="entry name" value="PROKAR_LIPOPROTEIN"/>
    <property type="match status" value="1"/>
</dbReference>
<reference evidence="2" key="2">
    <citation type="submission" date="2023-01" db="EMBL/GenBank/DDBJ databases">
        <title>Draft genome sequence of Portibacter lacus strain NBRC 108769.</title>
        <authorList>
            <person name="Sun Q."/>
            <person name="Mori K."/>
        </authorList>
    </citation>
    <scope>NUCLEOTIDE SEQUENCE</scope>
    <source>
        <strain evidence="2">NBRC 108769</strain>
    </source>
</reference>
<gene>
    <name evidence="2" type="ORF">GCM10007940_47410</name>
</gene>
<dbReference type="SMART" id="SM00287">
    <property type="entry name" value="SH3b"/>
    <property type="match status" value="1"/>
</dbReference>
<evidence type="ECO:0000313" key="2">
    <source>
        <dbReference type="EMBL" id="GLR20125.1"/>
    </source>
</evidence>
<accession>A0AA37SVQ0</accession>
<dbReference type="AlphaFoldDB" id="A0AA37SVQ0"/>
<reference evidence="2" key="1">
    <citation type="journal article" date="2014" name="Int. J. Syst. Evol. Microbiol.">
        <title>Complete genome sequence of Corynebacterium casei LMG S-19264T (=DSM 44701T), isolated from a smear-ripened cheese.</title>
        <authorList>
            <consortium name="US DOE Joint Genome Institute (JGI-PGF)"/>
            <person name="Walter F."/>
            <person name="Albersmeier A."/>
            <person name="Kalinowski J."/>
            <person name="Ruckert C."/>
        </authorList>
    </citation>
    <scope>NUCLEOTIDE SEQUENCE</scope>
    <source>
        <strain evidence="2">NBRC 108769</strain>
    </source>
</reference>
<evidence type="ECO:0000313" key="3">
    <source>
        <dbReference type="Proteomes" id="UP001156666"/>
    </source>
</evidence>
<dbReference type="GO" id="GO:0004222">
    <property type="term" value="F:metalloendopeptidase activity"/>
    <property type="evidence" value="ECO:0007669"/>
    <property type="project" value="TreeGrafter"/>
</dbReference>
<dbReference type="Gene3D" id="2.70.70.10">
    <property type="entry name" value="Glucose Permease (Domain IIA)"/>
    <property type="match status" value="1"/>
</dbReference>
<dbReference type="Gene3D" id="2.30.30.40">
    <property type="entry name" value="SH3 Domains"/>
    <property type="match status" value="1"/>
</dbReference>
<dbReference type="Proteomes" id="UP001156666">
    <property type="component" value="Unassembled WGS sequence"/>
</dbReference>
<sequence>MKYAYLFLCLFIVSCGIEELIIPSDARQQYEKSLTDLERTYWNNVSQVALKDSIVIDLPYKESIIQDSSSSISAGYILSLQQGKILQVSLGSISILMDVFFIETDTAQTLKSVYSPRYLSDQYDVEIEKSGRYFIRVQSKLKTDTNFEITFNTKPVFTFPVAGGKNADIGSFWGDPRDGGKRKHKGIDIFAKKGTPLVAVSDARVSTVRNRGLGGKQIWLHDAKRKLNIYYAHLDSQYVNQGQAVFRGDTIGTVGNTGNARTTPPHLHFGIYKSFSGAINPLDFVKVATLKFTEPTAPSLVAGSIKEISNVKANFRASPHSKNSIVQVLQKGDQIKIIGVSGDWYHVRTVEGTAGYLHKSLINKVT</sequence>
<dbReference type="PANTHER" id="PTHR21666:SF268">
    <property type="entry name" value="PEPTIDASE M23 DOMAIN-CONTAINING PROTEIN"/>
    <property type="match status" value="1"/>
</dbReference>
<protein>
    <recommendedName>
        <fullName evidence="1">SH3b domain-containing protein</fullName>
    </recommendedName>
</protein>
<dbReference type="PANTHER" id="PTHR21666">
    <property type="entry name" value="PEPTIDASE-RELATED"/>
    <property type="match status" value="1"/>
</dbReference>